<dbReference type="InterPro" id="IPR012934">
    <property type="entry name" value="Znf_AD"/>
</dbReference>
<evidence type="ECO:0000256" key="7">
    <source>
        <dbReference type="ARBA" id="ARBA00023163"/>
    </source>
</evidence>
<dbReference type="GO" id="GO:0008270">
    <property type="term" value="F:zinc ion binding"/>
    <property type="evidence" value="ECO:0007669"/>
    <property type="project" value="UniProtKB-UniRule"/>
</dbReference>
<evidence type="ECO:0000259" key="13">
    <source>
        <dbReference type="PROSITE" id="PS51915"/>
    </source>
</evidence>
<name>A0A1E1W112_PECGO</name>
<dbReference type="Pfam" id="PF00096">
    <property type="entry name" value="zf-C2H2"/>
    <property type="match status" value="2"/>
</dbReference>
<feature type="binding site" evidence="10">
    <location>
        <position position="13"/>
    </location>
    <ligand>
        <name>Zn(2+)</name>
        <dbReference type="ChEBI" id="CHEBI:29105"/>
    </ligand>
</feature>
<evidence type="ECO:0000256" key="2">
    <source>
        <dbReference type="ARBA" id="ARBA00022723"/>
    </source>
</evidence>
<evidence type="ECO:0000256" key="3">
    <source>
        <dbReference type="ARBA" id="ARBA00022737"/>
    </source>
</evidence>
<feature type="domain" description="C2H2-type" evidence="12">
    <location>
        <begin position="286"/>
        <end position="309"/>
    </location>
</feature>
<gene>
    <name evidence="14" type="ORF">g.9215</name>
</gene>
<feature type="domain" description="C2H2-type" evidence="12">
    <location>
        <begin position="343"/>
        <end position="370"/>
    </location>
</feature>
<dbReference type="AlphaFoldDB" id="A0A1E1W112"/>
<dbReference type="InterPro" id="IPR013087">
    <property type="entry name" value="Znf_C2H2_type"/>
</dbReference>
<evidence type="ECO:0000256" key="9">
    <source>
        <dbReference type="PROSITE-ProRule" id="PRU00042"/>
    </source>
</evidence>
<keyword evidence="4 9" id="KW-0863">Zinc-finger</keyword>
<evidence type="ECO:0000256" key="5">
    <source>
        <dbReference type="ARBA" id="ARBA00022833"/>
    </source>
</evidence>
<feature type="compositionally biased region" description="Acidic residues" evidence="11">
    <location>
        <begin position="190"/>
        <end position="200"/>
    </location>
</feature>
<dbReference type="InterPro" id="IPR036236">
    <property type="entry name" value="Znf_C2H2_sf"/>
</dbReference>
<dbReference type="PANTHER" id="PTHR24379">
    <property type="entry name" value="KRAB AND ZINC FINGER DOMAIN-CONTAINING"/>
    <property type="match status" value="1"/>
</dbReference>
<evidence type="ECO:0000313" key="14">
    <source>
        <dbReference type="EMBL" id="JAT80619.1"/>
    </source>
</evidence>
<evidence type="ECO:0000256" key="10">
    <source>
        <dbReference type="PROSITE-ProRule" id="PRU01263"/>
    </source>
</evidence>
<dbReference type="PANTHER" id="PTHR24379:SF121">
    <property type="entry name" value="C2H2-TYPE DOMAIN-CONTAINING PROTEIN"/>
    <property type="match status" value="1"/>
</dbReference>
<keyword evidence="3" id="KW-0677">Repeat</keyword>
<keyword evidence="2 10" id="KW-0479">Metal-binding</keyword>
<keyword evidence="7" id="KW-0804">Transcription</keyword>
<feature type="domain" description="C2H2-type" evidence="12">
    <location>
        <begin position="228"/>
        <end position="251"/>
    </location>
</feature>
<keyword evidence="8" id="KW-0539">Nucleus</keyword>
<feature type="compositionally biased region" description="Basic residues" evidence="11">
    <location>
        <begin position="153"/>
        <end position="171"/>
    </location>
</feature>
<dbReference type="PROSITE" id="PS00028">
    <property type="entry name" value="ZINC_FINGER_C2H2_1"/>
    <property type="match status" value="5"/>
</dbReference>
<dbReference type="PROSITE" id="PS50157">
    <property type="entry name" value="ZINC_FINGER_C2H2_2"/>
    <property type="match status" value="4"/>
</dbReference>
<feature type="domain" description="ZAD" evidence="13">
    <location>
        <begin position="11"/>
        <end position="92"/>
    </location>
</feature>
<dbReference type="PROSITE" id="PS51915">
    <property type="entry name" value="ZAD"/>
    <property type="match status" value="1"/>
</dbReference>
<dbReference type="FunFam" id="3.30.160.60:FF:000060">
    <property type="entry name" value="zinc finger protein 436"/>
    <property type="match status" value="1"/>
</dbReference>
<dbReference type="Pfam" id="PF07776">
    <property type="entry name" value="zf-AD"/>
    <property type="match status" value="1"/>
</dbReference>
<evidence type="ECO:0000256" key="11">
    <source>
        <dbReference type="SAM" id="MobiDB-lite"/>
    </source>
</evidence>
<dbReference type="EMBL" id="GDQN01010435">
    <property type="protein sequence ID" value="JAT80619.1"/>
    <property type="molecule type" value="Transcribed_RNA"/>
</dbReference>
<organism evidence="14">
    <name type="scientific">Pectinophora gossypiella</name>
    <name type="common">Cotton pink bollworm</name>
    <name type="synonym">Depressaria gossypiella</name>
    <dbReference type="NCBI Taxonomy" id="13191"/>
    <lineage>
        <taxon>Eukaryota</taxon>
        <taxon>Metazoa</taxon>
        <taxon>Ecdysozoa</taxon>
        <taxon>Arthropoda</taxon>
        <taxon>Hexapoda</taxon>
        <taxon>Insecta</taxon>
        <taxon>Pterygota</taxon>
        <taxon>Neoptera</taxon>
        <taxon>Endopterygota</taxon>
        <taxon>Lepidoptera</taxon>
        <taxon>Glossata</taxon>
        <taxon>Ditrysia</taxon>
        <taxon>Gelechioidea</taxon>
        <taxon>Gelechiidae</taxon>
        <taxon>Apatetrinae</taxon>
        <taxon>Pectinophora</taxon>
    </lineage>
</organism>
<evidence type="ECO:0000256" key="6">
    <source>
        <dbReference type="ARBA" id="ARBA00023015"/>
    </source>
</evidence>
<feature type="binding site" evidence="10">
    <location>
        <position position="68"/>
    </location>
    <ligand>
        <name>Zn(2+)</name>
        <dbReference type="ChEBI" id="CHEBI:29105"/>
    </ligand>
</feature>
<feature type="binding site" evidence="10">
    <location>
        <position position="65"/>
    </location>
    <ligand>
        <name>Zn(2+)</name>
        <dbReference type="ChEBI" id="CHEBI:29105"/>
    </ligand>
</feature>
<dbReference type="Gene3D" id="3.30.160.60">
    <property type="entry name" value="Classic Zinc Finger"/>
    <property type="match status" value="4"/>
</dbReference>
<protein>
    <recommendedName>
        <fullName evidence="15">Protein krueppel</fullName>
    </recommendedName>
</protein>
<dbReference type="SUPFAM" id="SSF57667">
    <property type="entry name" value="beta-beta-alpha zinc fingers"/>
    <property type="match status" value="3"/>
</dbReference>
<keyword evidence="5 10" id="KW-0862">Zinc</keyword>
<comment type="subcellular location">
    <subcellularLocation>
        <location evidence="1">Nucleus</location>
    </subcellularLocation>
</comment>
<feature type="binding site" evidence="10">
    <location>
        <position position="16"/>
    </location>
    <ligand>
        <name>Zn(2+)</name>
        <dbReference type="ChEBI" id="CHEBI:29105"/>
    </ligand>
</feature>
<reference evidence="14" key="1">
    <citation type="submission" date="2015-09" db="EMBL/GenBank/DDBJ databases">
        <title>De novo assembly of Pectinophora gossypiella (Pink Bollworm) gut transcriptome.</title>
        <authorList>
            <person name="Tassone E.E."/>
        </authorList>
    </citation>
    <scope>NUCLEOTIDE SEQUENCE</scope>
</reference>
<dbReference type="SMART" id="SM00868">
    <property type="entry name" value="zf-AD"/>
    <property type="match status" value="1"/>
</dbReference>
<proteinExistence type="predicted"/>
<feature type="region of interest" description="Disordered" evidence="11">
    <location>
        <begin position="151"/>
        <end position="210"/>
    </location>
</feature>
<sequence length="399" mass="46842">MTAAAWKPEKDICRCCHAEGSYHNLSEPRFVLGQTEVYSDMLKSCFNVELSTVSGMLSAPTFTICEPCILRLRDASNFKKQVLRCEERFKDMFKNIIQALRPEFDVKQEVRDDNPEVKVEFVHMDDEDDAVDMKFDDSDDDQPVIQIKVEQHSKKKGKTKVKSKPKSKKPVKNQELNEEAAIEIGNSIADEPDMGEDGEDESSKPKKGARHQKFFLKDSDFRTEDDNYICSHCDKKYDKIFSLRFHIKTKHYKIARFPCPYCKQEFMTPAPLTVHKLQEHNIDERFKCKACNAVFNTKVQLRKHINNFHMLGEKYKCEFCDYESFSFEGMYKHKFKHKTVKDYHCRFCRKSFLRKATLDLHERIHTGDRRKVCNVCGQAFVQKASLNYHMTKYHPEVNF</sequence>
<evidence type="ECO:0008006" key="15">
    <source>
        <dbReference type="Google" id="ProtNLM"/>
    </source>
</evidence>
<accession>A0A1E1W112</accession>
<evidence type="ECO:0000259" key="12">
    <source>
        <dbReference type="PROSITE" id="PS50157"/>
    </source>
</evidence>
<keyword evidence="6" id="KW-0805">Transcription regulation</keyword>
<feature type="domain" description="C2H2-type" evidence="12">
    <location>
        <begin position="371"/>
        <end position="394"/>
    </location>
</feature>
<dbReference type="GO" id="GO:0005634">
    <property type="term" value="C:nucleus"/>
    <property type="evidence" value="ECO:0007669"/>
    <property type="project" value="UniProtKB-SubCell"/>
</dbReference>
<dbReference type="SMART" id="SM00355">
    <property type="entry name" value="ZnF_C2H2"/>
    <property type="match status" value="6"/>
</dbReference>
<evidence type="ECO:0000256" key="4">
    <source>
        <dbReference type="ARBA" id="ARBA00022771"/>
    </source>
</evidence>
<evidence type="ECO:0000256" key="1">
    <source>
        <dbReference type="ARBA" id="ARBA00004123"/>
    </source>
</evidence>
<dbReference type="OrthoDB" id="8685330at2759"/>
<evidence type="ECO:0000256" key="8">
    <source>
        <dbReference type="ARBA" id="ARBA00023242"/>
    </source>
</evidence>